<feature type="domain" description="Cardiolipin synthase N-terminal" evidence="7">
    <location>
        <begin position="20"/>
        <end position="65"/>
    </location>
</feature>
<proteinExistence type="predicted"/>
<evidence type="ECO:0000256" key="2">
    <source>
        <dbReference type="ARBA" id="ARBA00022475"/>
    </source>
</evidence>
<dbReference type="GO" id="GO:0005886">
    <property type="term" value="C:plasma membrane"/>
    <property type="evidence" value="ECO:0007669"/>
    <property type="project" value="UniProtKB-SubCell"/>
</dbReference>
<protein>
    <recommendedName>
        <fullName evidence="7">Cardiolipin synthase N-terminal domain-containing protein</fullName>
    </recommendedName>
</protein>
<evidence type="ECO:0000313" key="9">
    <source>
        <dbReference type="Proteomes" id="UP000261905"/>
    </source>
</evidence>
<evidence type="ECO:0000256" key="1">
    <source>
        <dbReference type="ARBA" id="ARBA00004651"/>
    </source>
</evidence>
<sequence length="67" mass="7559">MASVGIFGLLMLLIMFTLFILNIATSVWAYRDAKRLGRSNEYALLILIGTIVFPVIGLIIYLIIRKD</sequence>
<gene>
    <name evidence="8" type="ORF">DX130_21935</name>
</gene>
<evidence type="ECO:0000256" key="3">
    <source>
        <dbReference type="ARBA" id="ARBA00022692"/>
    </source>
</evidence>
<dbReference type="InterPro" id="IPR027379">
    <property type="entry name" value="CLS_N"/>
</dbReference>
<keyword evidence="5 6" id="KW-0472">Membrane</keyword>
<evidence type="ECO:0000256" key="5">
    <source>
        <dbReference type="ARBA" id="ARBA00023136"/>
    </source>
</evidence>
<dbReference type="Pfam" id="PF13396">
    <property type="entry name" value="PLDc_N"/>
    <property type="match status" value="1"/>
</dbReference>
<feature type="transmembrane region" description="Helical" evidence="6">
    <location>
        <begin position="42"/>
        <end position="64"/>
    </location>
</feature>
<dbReference type="EMBL" id="QUBQ01000005">
    <property type="protein sequence ID" value="REK71646.1"/>
    <property type="molecule type" value="Genomic_DNA"/>
</dbReference>
<evidence type="ECO:0000259" key="7">
    <source>
        <dbReference type="Pfam" id="PF13396"/>
    </source>
</evidence>
<dbReference type="OrthoDB" id="2941093at2"/>
<evidence type="ECO:0000256" key="6">
    <source>
        <dbReference type="SAM" id="Phobius"/>
    </source>
</evidence>
<keyword evidence="2" id="KW-1003">Cell membrane</keyword>
<accession>A0A371P856</accession>
<dbReference type="Proteomes" id="UP000261905">
    <property type="component" value="Unassembled WGS sequence"/>
</dbReference>
<organism evidence="8 9">
    <name type="scientific">Paenibacillus paeoniae</name>
    <dbReference type="NCBI Taxonomy" id="2292705"/>
    <lineage>
        <taxon>Bacteria</taxon>
        <taxon>Bacillati</taxon>
        <taxon>Bacillota</taxon>
        <taxon>Bacilli</taxon>
        <taxon>Bacillales</taxon>
        <taxon>Paenibacillaceae</taxon>
        <taxon>Paenibacillus</taxon>
    </lineage>
</organism>
<dbReference type="RefSeq" id="WP_116048989.1">
    <property type="nucleotide sequence ID" value="NZ_QUBQ01000005.1"/>
</dbReference>
<keyword evidence="4 6" id="KW-1133">Transmembrane helix</keyword>
<keyword evidence="3 6" id="KW-0812">Transmembrane</keyword>
<evidence type="ECO:0000313" key="8">
    <source>
        <dbReference type="EMBL" id="REK71646.1"/>
    </source>
</evidence>
<comment type="caution">
    <text evidence="8">The sequence shown here is derived from an EMBL/GenBank/DDBJ whole genome shotgun (WGS) entry which is preliminary data.</text>
</comment>
<feature type="transmembrane region" description="Helical" evidence="6">
    <location>
        <begin position="6"/>
        <end position="30"/>
    </location>
</feature>
<keyword evidence="9" id="KW-1185">Reference proteome</keyword>
<dbReference type="AlphaFoldDB" id="A0A371P856"/>
<comment type="subcellular location">
    <subcellularLocation>
        <location evidence="1">Cell membrane</location>
        <topology evidence="1">Multi-pass membrane protein</topology>
    </subcellularLocation>
</comment>
<reference evidence="8 9" key="1">
    <citation type="submission" date="2018-08" db="EMBL/GenBank/DDBJ databases">
        <title>Paenibacillus sp. M4BSY-1, whole genome shotgun sequence.</title>
        <authorList>
            <person name="Tuo L."/>
        </authorList>
    </citation>
    <scope>NUCLEOTIDE SEQUENCE [LARGE SCALE GENOMIC DNA]</scope>
    <source>
        <strain evidence="8 9">M4BSY-1</strain>
    </source>
</reference>
<name>A0A371P856_9BACL</name>
<evidence type="ECO:0000256" key="4">
    <source>
        <dbReference type="ARBA" id="ARBA00022989"/>
    </source>
</evidence>